<organism evidence="9 10">
    <name type="scientific">Chitinilyticum piscinae</name>
    <dbReference type="NCBI Taxonomy" id="2866724"/>
    <lineage>
        <taxon>Bacteria</taxon>
        <taxon>Pseudomonadati</taxon>
        <taxon>Pseudomonadota</taxon>
        <taxon>Betaproteobacteria</taxon>
        <taxon>Neisseriales</taxon>
        <taxon>Chitinibacteraceae</taxon>
        <taxon>Chitinilyticum</taxon>
    </lineage>
</organism>
<dbReference type="GO" id="GO:0003723">
    <property type="term" value="F:RNA binding"/>
    <property type="evidence" value="ECO:0007669"/>
    <property type="project" value="InterPro"/>
</dbReference>
<dbReference type="InterPro" id="IPR036974">
    <property type="entry name" value="PUA_sf"/>
</dbReference>
<dbReference type="Pfam" id="PF09157">
    <property type="entry name" value="TruB-C_2"/>
    <property type="match status" value="1"/>
</dbReference>
<dbReference type="GO" id="GO:1990481">
    <property type="term" value="P:mRNA pseudouridine synthesis"/>
    <property type="evidence" value="ECO:0007669"/>
    <property type="project" value="TreeGrafter"/>
</dbReference>
<evidence type="ECO:0000256" key="3">
    <source>
        <dbReference type="ARBA" id="ARBA00022694"/>
    </source>
</evidence>
<evidence type="ECO:0000259" key="7">
    <source>
        <dbReference type="Pfam" id="PF09157"/>
    </source>
</evidence>
<dbReference type="InterPro" id="IPR020103">
    <property type="entry name" value="PsdUridine_synth_cat_dom_sf"/>
</dbReference>
<sequence length="310" mass="33589">MAKRKIDGVLLLDKGHGWSSNQALQKARWLLQAEKGGHTGVLDPFATGLLPLCFGEATKFAQCMLDADKGYRATLCLGKESTTLDGEGEIRETGTAPADVSQIEAVLGQFVGPISQIPPMHSALKRDGKALYEYAREGVEIERAPRQVTIYGISLVSYAAPELVIDVDCSKGTYIRVLAQDIGRALGCGAYLTGLRRTRTAGFTLDGSISIESFEAMGMSEREALLRPADGLLAELPELVLDERQFALVSHGQRPRVPPGVLSQGEYRLYVAAEKPDNRRFIGLGEVVVTGNGCELRSKRLLADLHHPDA</sequence>
<dbReference type="InterPro" id="IPR002501">
    <property type="entry name" value="PsdUridine_synth_N"/>
</dbReference>
<dbReference type="Gene3D" id="3.30.2350.10">
    <property type="entry name" value="Pseudouridine synthase"/>
    <property type="match status" value="1"/>
</dbReference>
<evidence type="ECO:0000256" key="1">
    <source>
        <dbReference type="ARBA" id="ARBA00000385"/>
    </source>
</evidence>
<accession>A0A8J7G003</accession>
<dbReference type="GO" id="GO:0031119">
    <property type="term" value="P:tRNA pseudouridine synthesis"/>
    <property type="evidence" value="ECO:0007669"/>
    <property type="project" value="UniProtKB-UniRule"/>
</dbReference>
<dbReference type="NCBIfam" id="TIGR00431">
    <property type="entry name" value="TruB"/>
    <property type="match status" value="1"/>
</dbReference>
<evidence type="ECO:0000259" key="6">
    <source>
        <dbReference type="Pfam" id="PF01509"/>
    </source>
</evidence>
<dbReference type="InterPro" id="IPR014780">
    <property type="entry name" value="tRNA_psdUridine_synth_TruB"/>
</dbReference>
<evidence type="ECO:0000313" key="9">
    <source>
        <dbReference type="EMBL" id="MBE9608843.1"/>
    </source>
</evidence>
<feature type="domain" description="tRNA pseudouridylate synthase B C-terminal" evidence="8">
    <location>
        <begin position="176"/>
        <end position="232"/>
    </location>
</feature>
<dbReference type="Pfam" id="PF16198">
    <property type="entry name" value="TruB_C_2"/>
    <property type="match status" value="1"/>
</dbReference>
<dbReference type="GO" id="GO:0160148">
    <property type="term" value="F:tRNA pseudouridine(55) synthase activity"/>
    <property type="evidence" value="ECO:0007669"/>
    <property type="project" value="UniProtKB-EC"/>
</dbReference>
<dbReference type="CDD" id="cd02573">
    <property type="entry name" value="PseudoU_synth_EcTruB"/>
    <property type="match status" value="1"/>
</dbReference>
<keyword evidence="4 5" id="KW-0413">Isomerase</keyword>
<comment type="similarity">
    <text evidence="2 5">Belongs to the pseudouridine synthase TruB family. Type 1 subfamily.</text>
</comment>
<dbReference type="AlphaFoldDB" id="A0A8J7G003"/>
<feature type="domain" description="Pseudouridine synthase II N-terminal" evidence="6">
    <location>
        <begin position="28"/>
        <end position="175"/>
    </location>
</feature>
<dbReference type="SUPFAM" id="SSF55120">
    <property type="entry name" value="Pseudouridine synthase"/>
    <property type="match status" value="1"/>
</dbReference>
<gene>
    <name evidence="5 9" type="primary">truB</name>
    <name evidence="9" type="ORF">INR99_05710</name>
</gene>
<evidence type="ECO:0000313" key="10">
    <source>
        <dbReference type="Proteomes" id="UP000604481"/>
    </source>
</evidence>
<dbReference type="PANTHER" id="PTHR13767">
    <property type="entry name" value="TRNA-PSEUDOURIDINE SYNTHASE"/>
    <property type="match status" value="1"/>
</dbReference>
<feature type="active site" description="Nucleophile" evidence="5">
    <location>
        <position position="43"/>
    </location>
</feature>
<dbReference type="HAMAP" id="MF_01080">
    <property type="entry name" value="TruB_bact"/>
    <property type="match status" value="1"/>
</dbReference>
<evidence type="ECO:0000256" key="5">
    <source>
        <dbReference type="HAMAP-Rule" id="MF_01080"/>
    </source>
</evidence>
<dbReference type="EC" id="5.4.99.25" evidence="5"/>
<dbReference type="RefSeq" id="WP_194115361.1">
    <property type="nucleotide sequence ID" value="NZ_JADFUA010000002.1"/>
</dbReference>
<keyword evidence="10" id="KW-1185">Reference proteome</keyword>
<protein>
    <recommendedName>
        <fullName evidence="5">tRNA pseudouridine synthase B</fullName>
        <ecNumber evidence="5">5.4.99.25</ecNumber>
    </recommendedName>
    <alternativeName>
        <fullName evidence="5">tRNA pseudouridine(55) synthase</fullName>
        <shortName evidence="5">Psi55 synthase</shortName>
    </alternativeName>
    <alternativeName>
        <fullName evidence="5">tRNA pseudouridylate synthase</fullName>
    </alternativeName>
    <alternativeName>
        <fullName evidence="5">tRNA-uridine isomerase</fullName>
    </alternativeName>
</protein>
<dbReference type="Proteomes" id="UP000604481">
    <property type="component" value="Unassembled WGS sequence"/>
</dbReference>
<evidence type="ECO:0000256" key="4">
    <source>
        <dbReference type="ARBA" id="ARBA00023235"/>
    </source>
</evidence>
<dbReference type="Gene3D" id="2.30.130.10">
    <property type="entry name" value="PUA domain"/>
    <property type="match status" value="1"/>
</dbReference>
<name>A0A8J7G003_9NEIS</name>
<dbReference type="Pfam" id="PF01509">
    <property type="entry name" value="TruB_N"/>
    <property type="match status" value="1"/>
</dbReference>
<comment type="catalytic activity">
    <reaction evidence="1 5">
        <text>uridine(55) in tRNA = pseudouridine(55) in tRNA</text>
        <dbReference type="Rhea" id="RHEA:42532"/>
        <dbReference type="Rhea" id="RHEA-COMP:10101"/>
        <dbReference type="Rhea" id="RHEA-COMP:10102"/>
        <dbReference type="ChEBI" id="CHEBI:65314"/>
        <dbReference type="ChEBI" id="CHEBI:65315"/>
        <dbReference type="EC" id="5.4.99.25"/>
    </reaction>
</comment>
<dbReference type="PANTHER" id="PTHR13767:SF2">
    <property type="entry name" value="PSEUDOURIDYLATE SYNTHASE TRUB1"/>
    <property type="match status" value="1"/>
</dbReference>
<keyword evidence="3 5" id="KW-0819">tRNA processing</keyword>
<feature type="domain" description="tRNA pseudouridine synthase II TruB subfamily 1 C-terminal" evidence="7">
    <location>
        <begin position="237"/>
        <end position="302"/>
    </location>
</feature>
<evidence type="ECO:0000256" key="2">
    <source>
        <dbReference type="ARBA" id="ARBA00005642"/>
    </source>
</evidence>
<evidence type="ECO:0000259" key="8">
    <source>
        <dbReference type="Pfam" id="PF16198"/>
    </source>
</evidence>
<dbReference type="InterPro" id="IPR032819">
    <property type="entry name" value="TruB_C"/>
</dbReference>
<reference evidence="9 10" key="1">
    <citation type="submission" date="2020-10" db="EMBL/GenBank/DDBJ databases">
        <title>The genome sequence of Chitinilyticum litopenaei 4Y14.</title>
        <authorList>
            <person name="Liu Y."/>
        </authorList>
    </citation>
    <scope>NUCLEOTIDE SEQUENCE [LARGE SCALE GENOMIC DNA]</scope>
    <source>
        <strain evidence="9 10">4Y14</strain>
    </source>
</reference>
<comment type="function">
    <text evidence="5">Responsible for synthesis of pseudouridine from uracil-55 in the psi GC loop of transfer RNAs.</text>
</comment>
<comment type="caution">
    <text evidence="9">The sequence shown here is derived from an EMBL/GenBank/DDBJ whole genome shotgun (WGS) entry which is preliminary data.</text>
</comment>
<dbReference type="InterPro" id="IPR015240">
    <property type="entry name" value="tRNA_sdUridine_synth_fam1_C"/>
</dbReference>
<dbReference type="EMBL" id="JADFUA010000002">
    <property type="protein sequence ID" value="MBE9608843.1"/>
    <property type="molecule type" value="Genomic_DNA"/>
</dbReference>
<proteinExistence type="inferred from homology"/>